<dbReference type="Gene3D" id="1.20.1250.20">
    <property type="entry name" value="MFS general substrate transporter like domains"/>
    <property type="match status" value="2"/>
</dbReference>
<feature type="transmembrane region" description="Helical" evidence="1">
    <location>
        <begin position="189"/>
        <end position="208"/>
    </location>
</feature>
<accession>A0A377GZG9</accession>
<evidence type="ECO:0000256" key="1">
    <source>
        <dbReference type="SAM" id="Phobius"/>
    </source>
</evidence>
<dbReference type="SUPFAM" id="SSF103473">
    <property type="entry name" value="MFS general substrate transporter"/>
    <property type="match status" value="1"/>
</dbReference>
<organism evidence="2 3">
    <name type="scientific">Fusobacterium necrogenes</name>
    <dbReference type="NCBI Taxonomy" id="858"/>
    <lineage>
        <taxon>Bacteria</taxon>
        <taxon>Fusobacteriati</taxon>
        <taxon>Fusobacteriota</taxon>
        <taxon>Fusobacteriia</taxon>
        <taxon>Fusobacteriales</taxon>
        <taxon>Fusobacteriaceae</taxon>
        <taxon>Fusobacterium</taxon>
    </lineage>
</organism>
<evidence type="ECO:0000313" key="3">
    <source>
        <dbReference type="Proteomes" id="UP000255328"/>
    </source>
</evidence>
<gene>
    <name evidence="2" type="primary">yicJ</name>
    <name evidence="2" type="ORF">NCTC10723_01405</name>
</gene>
<feature type="transmembrane region" description="Helical" evidence="1">
    <location>
        <begin position="112"/>
        <end position="137"/>
    </location>
</feature>
<feature type="transmembrane region" description="Helical" evidence="1">
    <location>
        <begin position="270"/>
        <end position="290"/>
    </location>
</feature>
<dbReference type="GO" id="GO:0008643">
    <property type="term" value="P:carbohydrate transport"/>
    <property type="evidence" value="ECO:0007669"/>
    <property type="project" value="InterPro"/>
</dbReference>
<feature type="transmembrane region" description="Helical" evidence="1">
    <location>
        <begin position="157"/>
        <end position="177"/>
    </location>
</feature>
<dbReference type="Pfam" id="PF13347">
    <property type="entry name" value="MFS_2"/>
    <property type="match status" value="1"/>
</dbReference>
<feature type="transmembrane region" description="Helical" evidence="1">
    <location>
        <begin position="84"/>
        <end position="106"/>
    </location>
</feature>
<feature type="transmembrane region" description="Helical" evidence="1">
    <location>
        <begin position="12"/>
        <end position="35"/>
    </location>
</feature>
<proteinExistence type="predicted"/>
<reference evidence="2 3" key="1">
    <citation type="submission" date="2018-06" db="EMBL/GenBank/DDBJ databases">
        <authorList>
            <consortium name="Pathogen Informatics"/>
            <person name="Doyle S."/>
        </authorList>
    </citation>
    <scope>NUCLEOTIDE SEQUENCE [LARGE SCALE GENOMIC DNA]</scope>
    <source>
        <strain evidence="2 3">NCTC10723</strain>
    </source>
</reference>
<dbReference type="OrthoDB" id="9764596at2"/>
<feature type="transmembrane region" description="Helical" evidence="1">
    <location>
        <begin position="416"/>
        <end position="436"/>
    </location>
</feature>
<name>A0A377GZG9_9FUSO</name>
<dbReference type="Proteomes" id="UP000255328">
    <property type="component" value="Unassembled WGS sequence"/>
</dbReference>
<dbReference type="GO" id="GO:0005886">
    <property type="term" value="C:plasma membrane"/>
    <property type="evidence" value="ECO:0007669"/>
    <property type="project" value="TreeGrafter"/>
</dbReference>
<dbReference type="GO" id="GO:0015293">
    <property type="term" value="F:symporter activity"/>
    <property type="evidence" value="ECO:0007669"/>
    <property type="project" value="InterPro"/>
</dbReference>
<dbReference type="InterPro" id="IPR039672">
    <property type="entry name" value="MFS_2"/>
</dbReference>
<feature type="transmembrane region" description="Helical" evidence="1">
    <location>
        <begin position="229"/>
        <end position="250"/>
    </location>
</feature>
<keyword evidence="3" id="KW-1185">Reference proteome</keyword>
<feature type="transmembrane region" description="Helical" evidence="1">
    <location>
        <begin position="332"/>
        <end position="352"/>
    </location>
</feature>
<feature type="transmembrane region" description="Helical" evidence="1">
    <location>
        <begin position="372"/>
        <end position="396"/>
    </location>
</feature>
<dbReference type="PANTHER" id="PTHR11328">
    <property type="entry name" value="MAJOR FACILITATOR SUPERFAMILY DOMAIN-CONTAINING PROTEIN"/>
    <property type="match status" value="1"/>
</dbReference>
<dbReference type="AlphaFoldDB" id="A0A377GZG9"/>
<sequence>MSKRLPTSIQIFYGLGVSYAIVDQIFAQWILYFYLPPESSGLKPVMAPLLISLALVISRFVDMVTDPVVGFLSDKVNTRWGRRIPFIAVGIIPLALFTIAFFYPPMNNEKLAFIYLAIVGSMFFTFYTIVGAPYNSLIPEIGQTTEERLNLSTWQSVFRLVYTAIAMIIPGALIGMIGKGDTLVGVRGMVISLCVLVIIGGLITVFLVPEKKYSLGKTSQANFRDTMKIVFKNKAFINYLFGLLFFFIGFNNLRAIMNYFIEDIMGMGKGAITIASALLFGMSALFFYPTNKLSKKYGYRKIMLSCLAMLTFFTLCLFQLGKIIPISMGYPLFALIGIPVAGSAFIFPPAMLSEIGSKISEENGNRIEGVCFGIQGFFLKMAFMISILILPIILVAGNGDILSAITTAPKGVEKSGIYLTSLVSAISFIISFFFYYKYEE</sequence>
<dbReference type="InterPro" id="IPR036259">
    <property type="entry name" value="MFS_trans_sf"/>
</dbReference>
<keyword evidence="1" id="KW-0812">Transmembrane</keyword>
<protein>
    <submittedName>
        <fullName evidence="2">Inner membrane symporter yicJ</fullName>
    </submittedName>
</protein>
<feature type="transmembrane region" description="Helical" evidence="1">
    <location>
        <begin position="302"/>
        <end position="320"/>
    </location>
</feature>
<dbReference type="PANTHER" id="PTHR11328:SF24">
    <property type="entry name" value="MAJOR FACILITATOR SUPERFAMILY (MFS) PROFILE DOMAIN-CONTAINING PROTEIN"/>
    <property type="match status" value="1"/>
</dbReference>
<evidence type="ECO:0000313" key="2">
    <source>
        <dbReference type="EMBL" id="STO31941.1"/>
    </source>
</evidence>
<keyword evidence="1" id="KW-0472">Membrane</keyword>
<keyword evidence="1" id="KW-1133">Transmembrane helix</keyword>
<dbReference type="EMBL" id="UGGU01000003">
    <property type="protein sequence ID" value="STO31941.1"/>
    <property type="molecule type" value="Genomic_DNA"/>
</dbReference>
<feature type="transmembrane region" description="Helical" evidence="1">
    <location>
        <begin position="47"/>
        <end position="72"/>
    </location>
</feature>
<dbReference type="RefSeq" id="WP_115270700.1">
    <property type="nucleotide sequence ID" value="NZ_UGGU01000003.1"/>
</dbReference>